<evidence type="ECO:0000256" key="1">
    <source>
        <dbReference type="ARBA" id="ARBA00004141"/>
    </source>
</evidence>
<evidence type="ECO:0000256" key="2">
    <source>
        <dbReference type="ARBA" id="ARBA00007863"/>
    </source>
</evidence>
<feature type="transmembrane region" description="Helical" evidence="7">
    <location>
        <begin position="167"/>
        <end position="185"/>
    </location>
</feature>
<evidence type="ECO:0000313" key="8">
    <source>
        <dbReference type="EMBL" id="KAJ7224378.1"/>
    </source>
</evidence>
<comment type="caution">
    <text evidence="8">The sequence shown here is derived from an EMBL/GenBank/DDBJ whole genome shotgun (WGS) entry which is preliminary data.</text>
</comment>
<feature type="transmembrane region" description="Helical" evidence="7">
    <location>
        <begin position="232"/>
        <end position="251"/>
    </location>
</feature>
<feature type="transmembrane region" description="Helical" evidence="7">
    <location>
        <begin position="339"/>
        <end position="358"/>
    </location>
</feature>
<evidence type="ECO:0000256" key="7">
    <source>
        <dbReference type="SAM" id="Phobius"/>
    </source>
</evidence>
<comment type="subcellular location">
    <subcellularLocation>
        <location evidence="1">Membrane</location>
        <topology evidence="1">Multi-pass membrane protein</topology>
    </subcellularLocation>
</comment>
<keyword evidence="5 7" id="KW-1133">Transmembrane helix</keyword>
<dbReference type="GO" id="GO:0022857">
    <property type="term" value="F:transmembrane transporter activity"/>
    <property type="evidence" value="ECO:0007669"/>
    <property type="project" value="InterPro"/>
</dbReference>
<dbReference type="PANTHER" id="PTHR14233">
    <property type="entry name" value="DUF914-RELATED"/>
    <property type="match status" value="1"/>
</dbReference>
<accession>A0AAD7E230</accession>
<protein>
    <submittedName>
        <fullName evidence="8">DUF914-domain-containing protein</fullName>
    </submittedName>
</protein>
<feature type="transmembrane region" description="Helical" evidence="7">
    <location>
        <begin position="55"/>
        <end position="76"/>
    </location>
</feature>
<evidence type="ECO:0000313" key="9">
    <source>
        <dbReference type="Proteomes" id="UP001219525"/>
    </source>
</evidence>
<dbReference type="InterPro" id="IPR009262">
    <property type="entry name" value="SLC35_F1/F2/F6"/>
</dbReference>
<dbReference type="PANTHER" id="PTHR14233:SF4">
    <property type="entry name" value="SOLUTE CARRIER FAMILY 35 MEMBER F2"/>
    <property type="match status" value="1"/>
</dbReference>
<keyword evidence="9" id="KW-1185">Reference proteome</keyword>
<dbReference type="AlphaFoldDB" id="A0AAD7E230"/>
<evidence type="ECO:0000256" key="3">
    <source>
        <dbReference type="ARBA" id="ARBA00022448"/>
    </source>
</evidence>
<gene>
    <name evidence="8" type="ORF">GGX14DRAFT_649988</name>
</gene>
<feature type="transmembrane region" description="Helical" evidence="7">
    <location>
        <begin position="92"/>
        <end position="109"/>
    </location>
</feature>
<reference evidence="8" key="1">
    <citation type="submission" date="2023-03" db="EMBL/GenBank/DDBJ databases">
        <title>Massive genome expansion in bonnet fungi (Mycena s.s.) driven by repeated elements and novel gene families across ecological guilds.</title>
        <authorList>
            <consortium name="Lawrence Berkeley National Laboratory"/>
            <person name="Harder C.B."/>
            <person name="Miyauchi S."/>
            <person name="Viragh M."/>
            <person name="Kuo A."/>
            <person name="Thoen E."/>
            <person name="Andreopoulos B."/>
            <person name="Lu D."/>
            <person name="Skrede I."/>
            <person name="Drula E."/>
            <person name="Henrissat B."/>
            <person name="Morin E."/>
            <person name="Kohler A."/>
            <person name="Barry K."/>
            <person name="LaButti K."/>
            <person name="Morin E."/>
            <person name="Salamov A."/>
            <person name="Lipzen A."/>
            <person name="Mereny Z."/>
            <person name="Hegedus B."/>
            <person name="Baldrian P."/>
            <person name="Stursova M."/>
            <person name="Weitz H."/>
            <person name="Taylor A."/>
            <person name="Grigoriev I.V."/>
            <person name="Nagy L.G."/>
            <person name="Martin F."/>
            <person name="Kauserud H."/>
        </authorList>
    </citation>
    <scope>NUCLEOTIDE SEQUENCE</scope>
    <source>
        <strain evidence="8">9144</strain>
    </source>
</reference>
<dbReference type="Pfam" id="PF06027">
    <property type="entry name" value="SLC35F"/>
    <property type="match status" value="1"/>
</dbReference>
<keyword evidence="4 7" id="KW-0812">Transmembrane</keyword>
<keyword evidence="3" id="KW-0813">Transport</keyword>
<comment type="similarity">
    <text evidence="2">Belongs to the SLC35F solute transporter family.</text>
</comment>
<dbReference type="InterPro" id="IPR052221">
    <property type="entry name" value="SLC35F_Transporter"/>
</dbReference>
<organism evidence="8 9">
    <name type="scientific">Mycena pura</name>
    <dbReference type="NCBI Taxonomy" id="153505"/>
    <lineage>
        <taxon>Eukaryota</taxon>
        <taxon>Fungi</taxon>
        <taxon>Dikarya</taxon>
        <taxon>Basidiomycota</taxon>
        <taxon>Agaricomycotina</taxon>
        <taxon>Agaricomycetes</taxon>
        <taxon>Agaricomycetidae</taxon>
        <taxon>Agaricales</taxon>
        <taxon>Marasmiineae</taxon>
        <taxon>Mycenaceae</taxon>
        <taxon>Mycena</taxon>
    </lineage>
</organism>
<dbReference type="Proteomes" id="UP001219525">
    <property type="component" value="Unassembled WGS sequence"/>
</dbReference>
<evidence type="ECO:0000256" key="4">
    <source>
        <dbReference type="ARBA" id="ARBA00022692"/>
    </source>
</evidence>
<keyword evidence="6 7" id="KW-0472">Membrane</keyword>
<evidence type="ECO:0000256" key="5">
    <source>
        <dbReference type="ARBA" id="ARBA00022989"/>
    </source>
</evidence>
<proteinExistence type="inferred from homology"/>
<sequence>MDSLDQKIPLPKVESSDLLYNATSESTRPPIEYTSVSAFLGSSARRFKSLWTRRFTLSLLAGQLVSLCITCTNVTTTELVNRNWALPTTQNLFLYFSLFIVYTPYTIWIRWLGKDDIILAACDVEGNFMVVKAYEFTDLLSCMLLDAWAIPVCMIFSYLYMRRGYHWTQILGVLVCMTGLGLLVASDELTQKDWIAAARGKGDAFMIAGATLYGFTNATEEFLVRKRPLYEVVGQLGMFGFIICGVQAAGLEHNAMKTATWNGATAGLLIAYTAGEYPIRVCSFCFSKIACSQIALFILYTVAPLLYRMASSAYYNLSLLSSDWYGLIFGLGLYHYSPYWLYFIAFALVLVGLITYFWHSTPEEQGELDPKAPPYVDLGGAALQQSGTGQSV</sequence>
<name>A0AAD7E230_9AGAR</name>
<evidence type="ECO:0000256" key="6">
    <source>
        <dbReference type="ARBA" id="ARBA00023136"/>
    </source>
</evidence>
<feature type="transmembrane region" description="Helical" evidence="7">
    <location>
        <begin position="139"/>
        <end position="161"/>
    </location>
</feature>
<dbReference type="GO" id="GO:0016020">
    <property type="term" value="C:membrane"/>
    <property type="evidence" value="ECO:0007669"/>
    <property type="project" value="UniProtKB-SubCell"/>
</dbReference>
<dbReference type="EMBL" id="JARJCW010000005">
    <property type="protein sequence ID" value="KAJ7224378.1"/>
    <property type="molecule type" value="Genomic_DNA"/>
</dbReference>